<evidence type="ECO:0000256" key="1">
    <source>
        <dbReference type="SAM" id="Phobius"/>
    </source>
</evidence>
<evidence type="ECO:0000313" key="4">
    <source>
        <dbReference type="EMBL" id="VFU01941.1"/>
    </source>
</evidence>
<protein>
    <submittedName>
        <fullName evidence="4">Aste57867_25316 protein</fullName>
    </submittedName>
</protein>
<evidence type="ECO:0000313" key="5">
    <source>
        <dbReference type="Proteomes" id="UP000332933"/>
    </source>
</evidence>
<dbReference type="PANTHER" id="PTHR39200:SF1">
    <property type="entry name" value="AUTO-TRANSPORTER ADHESIN HEAD GIN DOMAIN-CONTAINING PROTEIN-RELATED"/>
    <property type="match status" value="1"/>
</dbReference>
<reference evidence="3" key="2">
    <citation type="submission" date="2019-06" db="EMBL/GenBank/DDBJ databases">
        <title>Genomics analysis of Aphanomyces spp. identifies a new class of oomycete effector associated with host adaptation.</title>
        <authorList>
            <person name="Gaulin E."/>
        </authorList>
    </citation>
    <scope>NUCLEOTIDE SEQUENCE</scope>
    <source>
        <strain evidence="3">CBS 578.67</strain>
    </source>
</reference>
<dbReference type="Proteomes" id="UP000332933">
    <property type="component" value="Unassembled WGS sequence"/>
</dbReference>
<dbReference type="Pfam" id="PF10988">
    <property type="entry name" value="DUF2807"/>
    <property type="match status" value="1"/>
</dbReference>
<accession>A0A485LSX0</accession>
<dbReference type="InterPro" id="IPR021255">
    <property type="entry name" value="DUF2807"/>
</dbReference>
<gene>
    <name evidence="4" type="primary">Aste57867_25316</name>
    <name evidence="3" type="ORF">As57867_025238</name>
    <name evidence="4" type="ORF">ASTE57867_25316</name>
</gene>
<name>A0A485LSX0_9STRA</name>
<evidence type="ECO:0000313" key="3">
    <source>
        <dbReference type="EMBL" id="KAF0682518.1"/>
    </source>
</evidence>
<evidence type="ECO:0000259" key="2">
    <source>
        <dbReference type="Pfam" id="PF10988"/>
    </source>
</evidence>
<feature type="domain" description="Putative auto-transporter adhesin head GIN" evidence="2">
    <location>
        <begin position="179"/>
        <end position="305"/>
    </location>
</feature>
<dbReference type="OrthoDB" id="67913at2759"/>
<dbReference type="Gene3D" id="2.160.20.120">
    <property type="match status" value="1"/>
</dbReference>
<organism evidence="4 5">
    <name type="scientific">Aphanomyces stellatus</name>
    <dbReference type="NCBI Taxonomy" id="120398"/>
    <lineage>
        <taxon>Eukaryota</taxon>
        <taxon>Sar</taxon>
        <taxon>Stramenopiles</taxon>
        <taxon>Oomycota</taxon>
        <taxon>Saprolegniomycetes</taxon>
        <taxon>Saprolegniales</taxon>
        <taxon>Verrucalvaceae</taxon>
        <taxon>Aphanomyces</taxon>
    </lineage>
</organism>
<dbReference type="PANTHER" id="PTHR39200">
    <property type="entry name" value="HYPOTHETICAL EXPORTED PROTEIN"/>
    <property type="match status" value="1"/>
</dbReference>
<keyword evidence="5" id="KW-1185">Reference proteome</keyword>
<keyword evidence="1" id="KW-0472">Membrane</keyword>
<proteinExistence type="predicted"/>
<dbReference type="EMBL" id="CAADRA010007547">
    <property type="protein sequence ID" value="VFU01941.1"/>
    <property type="molecule type" value="Genomic_DNA"/>
</dbReference>
<keyword evidence="1" id="KW-1133">Transmembrane helix</keyword>
<dbReference type="AlphaFoldDB" id="A0A485LSX0"/>
<feature type="transmembrane region" description="Helical" evidence="1">
    <location>
        <begin position="388"/>
        <end position="409"/>
    </location>
</feature>
<dbReference type="EMBL" id="VJMH01007521">
    <property type="protein sequence ID" value="KAF0682518.1"/>
    <property type="molecule type" value="Genomic_DNA"/>
</dbReference>
<reference evidence="4 5" key="1">
    <citation type="submission" date="2019-03" db="EMBL/GenBank/DDBJ databases">
        <authorList>
            <person name="Gaulin E."/>
            <person name="Dumas B."/>
        </authorList>
    </citation>
    <scope>NUCLEOTIDE SEQUENCE [LARGE SCALE GENOMIC DNA]</scope>
    <source>
        <strain evidence="4">CBS 568.67</strain>
    </source>
</reference>
<keyword evidence="1" id="KW-0812">Transmembrane</keyword>
<sequence length="423" mass="44611">MSIEFPPAVVAQREWQFDTENSFQGLVAHLPGRVYVTYNASVGANVTRLVATSDSHAVLDLLSVDVSPTTQERFTAACNQIYTIDQPDQSYLNLTTAYDDDVKAAGSLLVRVELQQPLAWVISTADTVLTDTTLANNAAARLTITSMCAGSIEAATATDVSITSLALSNFGSGSIQYTAPTLRLADSLSVTSRGSSAVAVLARRITAKSTTALAAFQGSIYINGSLQVSDIRTTVTAAGNVTVAPRGACNDSVVDVADYGHVYLGSLACRKVRVKAAGHADAIVQTAGALETDITNSAKVTYFNETPATLKTSGGGWWLFSAPPQPTLTTNNTVATFAFAPLPPAVPLRVTIELDHASHGSRVARHYATVDDGGAIVDFTSVHPGHRILYDDVMLLAALVVVTLVGLVFRAKTTRMGYTTLPL</sequence>